<dbReference type="GO" id="GO:0005634">
    <property type="term" value="C:nucleus"/>
    <property type="evidence" value="ECO:0007669"/>
    <property type="project" value="InterPro"/>
</dbReference>
<gene>
    <name evidence="2" type="ORF">Acr_21g0003160</name>
</gene>
<protein>
    <recommendedName>
        <fullName evidence="1">K-box domain-containing protein</fullName>
    </recommendedName>
</protein>
<dbReference type="EMBL" id="BJWL01000021">
    <property type="protein sequence ID" value="GFZ09717.1"/>
    <property type="molecule type" value="Genomic_DNA"/>
</dbReference>
<dbReference type="InterPro" id="IPR002487">
    <property type="entry name" value="TF_Kbox"/>
</dbReference>
<feature type="domain" description="K-box" evidence="1">
    <location>
        <begin position="1"/>
        <end position="38"/>
    </location>
</feature>
<name>A0A7J0GFX3_9ERIC</name>
<organism evidence="2 3">
    <name type="scientific">Actinidia rufa</name>
    <dbReference type="NCBI Taxonomy" id="165716"/>
    <lineage>
        <taxon>Eukaryota</taxon>
        <taxon>Viridiplantae</taxon>
        <taxon>Streptophyta</taxon>
        <taxon>Embryophyta</taxon>
        <taxon>Tracheophyta</taxon>
        <taxon>Spermatophyta</taxon>
        <taxon>Magnoliopsida</taxon>
        <taxon>eudicotyledons</taxon>
        <taxon>Gunneridae</taxon>
        <taxon>Pentapetalae</taxon>
        <taxon>asterids</taxon>
        <taxon>Ericales</taxon>
        <taxon>Actinidiaceae</taxon>
        <taxon>Actinidia</taxon>
    </lineage>
</organism>
<dbReference type="OrthoDB" id="1898716at2759"/>
<evidence type="ECO:0000313" key="2">
    <source>
        <dbReference type="EMBL" id="GFZ09717.1"/>
    </source>
</evidence>
<dbReference type="GO" id="GO:0003700">
    <property type="term" value="F:DNA-binding transcription factor activity"/>
    <property type="evidence" value="ECO:0007669"/>
    <property type="project" value="InterPro"/>
</dbReference>
<dbReference type="Pfam" id="PF01486">
    <property type="entry name" value="K-box"/>
    <property type="match status" value="1"/>
</dbReference>
<proteinExistence type="predicted"/>
<evidence type="ECO:0000313" key="3">
    <source>
        <dbReference type="Proteomes" id="UP000585474"/>
    </source>
</evidence>
<evidence type="ECO:0000259" key="1">
    <source>
        <dbReference type="Pfam" id="PF01486"/>
    </source>
</evidence>
<reference evidence="2 3" key="1">
    <citation type="submission" date="2019-07" db="EMBL/GenBank/DDBJ databases">
        <title>De Novo Assembly of kiwifruit Actinidia rufa.</title>
        <authorList>
            <person name="Sugita-Konishi S."/>
            <person name="Sato K."/>
            <person name="Mori E."/>
            <person name="Abe Y."/>
            <person name="Kisaki G."/>
            <person name="Hamano K."/>
            <person name="Suezawa K."/>
            <person name="Otani M."/>
            <person name="Fukuda T."/>
            <person name="Manabe T."/>
            <person name="Gomi K."/>
            <person name="Tabuchi M."/>
            <person name="Akimitsu K."/>
            <person name="Kataoka I."/>
        </authorList>
    </citation>
    <scope>NUCLEOTIDE SEQUENCE [LARGE SCALE GENOMIC DNA]</scope>
    <source>
        <strain evidence="3">cv. Fuchu</strain>
    </source>
</reference>
<dbReference type="AlphaFoldDB" id="A0A7J0GFX3"/>
<keyword evidence="3" id="KW-1185">Reference proteome</keyword>
<accession>A0A7J0GFX3</accession>
<sequence>MTLDELHMLERHLEIWIYQIRSAKMDIMTQEIELLKNKVS</sequence>
<comment type="caution">
    <text evidence="2">The sequence shown here is derived from an EMBL/GenBank/DDBJ whole genome shotgun (WGS) entry which is preliminary data.</text>
</comment>
<dbReference type="Proteomes" id="UP000585474">
    <property type="component" value="Unassembled WGS sequence"/>
</dbReference>